<dbReference type="Proteomes" id="UP000824189">
    <property type="component" value="Unassembled WGS sequence"/>
</dbReference>
<proteinExistence type="predicted"/>
<dbReference type="Pfam" id="PF13514">
    <property type="entry name" value="AAA_27"/>
    <property type="match status" value="1"/>
</dbReference>
<dbReference type="EMBL" id="DXFZ01000020">
    <property type="protein sequence ID" value="HIW95146.1"/>
    <property type="molecule type" value="Genomic_DNA"/>
</dbReference>
<reference evidence="3" key="1">
    <citation type="journal article" date="2021" name="PeerJ">
        <title>Extensive microbial diversity within the chicken gut microbiome revealed by metagenomics and culture.</title>
        <authorList>
            <person name="Gilroy R."/>
            <person name="Ravi A."/>
            <person name="Getino M."/>
            <person name="Pursley I."/>
            <person name="Horton D.L."/>
            <person name="Alikhan N.F."/>
            <person name="Baker D."/>
            <person name="Gharbi K."/>
            <person name="Hall N."/>
            <person name="Watson M."/>
            <person name="Adriaenssens E.M."/>
            <person name="Foster-Nyarko E."/>
            <person name="Jarju S."/>
            <person name="Secka A."/>
            <person name="Antonio M."/>
            <person name="Oren A."/>
            <person name="Chaudhuri R.R."/>
            <person name="La Ragione R."/>
            <person name="Hildebrand F."/>
            <person name="Pallen M.J."/>
        </authorList>
    </citation>
    <scope>NUCLEOTIDE SEQUENCE</scope>
    <source>
        <strain evidence="3">4376</strain>
    </source>
</reference>
<dbReference type="SUPFAM" id="SSF52540">
    <property type="entry name" value="P-loop containing nucleoside triphosphate hydrolases"/>
    <property type="match status" value="1"/>
</dbReference>
<comment type="caution">
    <text evidence="3">The sequence shown here is derived from an EMBL/GenBank/DDBJ whole genome shotgun (WGS) entry which is preliminary data.</text>
</comment>
<accession>A0A9D1UQD9</accession>
<dbReference type="AlphaFoldDB" id="A0A9D1UQD9"/>
<dbReference type="InterPro" id="IPR027417">
    <property type="entry name" value="P-loop_NTPase"/>
</dbReference>
<dbReference type="PANTHER" id="PTHR41259:SF1">
    <property type="entry name" value="DOUBLE-STRAND BREAK REPAIR RAD50 ATPASE, PUTATIVE-RELATED"/>
    <property type="match status" value="1"/>
</dbReference>
<sequence>MSSKNAQRGLVLHRVELWNFGGLEHVAFEPKTTGVTVVYGPNEAGKSTIMAAVEQALSEFKADSKHRDVRRYFPNHVDAKPELEIDVEVGGSRARFFKSFQANKMELTVSGESVENLTGRPALDRFTELVNDHIDRTLFEALFVKQGDEYKAHDLAGIVEFTRALGEASEGSGESHHGAAEEGAAKTLLDLAAKEQDRYWGGRKRLTPKGEYKEAIQAAEVAAEQVEIARRDFAAAEQYIADVGRMSAELATLRQNRPGAEKELAEAEELLARAQKKAAELERFDQVRNLAQVSFTRAKDVWEQRNSLVAKVEAVRGQVVEATKAKEEAALEAQKYTDAEARVKEILQRAQAEAEVAYAIREAIGGAEQGGEWKYQVTKLEEAIQQAAALTEKKRELEDALAENPATDKAVDRVRKAHALWSEELRVRDSVATTVRVTSPEEATFDDDGQQRSTGEEPLEIKVTAAKTLKLGQFTVEIVPAHNLKEQDDRVADARTKLLAALRPLRLEMSSGCLAEAEGMAAARVELERTIQQVQGDIRQVTGGEDVAQLQKRVEELTRRGEEATRELEAAVARTVEALQALADAGGEVTGWREVVGLAGVGDPSGVREWLSGGAEEATTRTRKQDISAWVAEIDTEVRARRKERESYLGASALSVSTTAAATATALQGQLAALEVELNKARENADDDAVRHRMEQAESELAEAAVIAKEEKAKASDVPDVEDAQLQWEGAKTHLGALEREHNRLDKAIAETRAKLGAASTAADVLADAERQAAAAQRALAGVEHKAQAARMLWERLSAARDEAQQRYSAPYVAALNELTSMLLGDDVSLEVGQDFRVEFRVKDGLRLEKEKLSGGAKEQLEMIELLAMAELVGKGGGVPIFLDDVFGFTDTERLARFNRILAKLGTRHQIIVFTCNQERFSRIGGATLYSVDELKAV</sequence>
<name>A0A9D1UQD9_9CORY</name>
<evidence type="ECO:0000256" key="1">
    <source>
        <dbReference type="SAM" id="Coils"/>
    </source>
</evidence>
<gene>
    <name evidence="3" type="ORF">H9867_01460</name>
</gene>
<evidence type="ECO:0000313" key="4">
    <source>
        <dbReference type="Proteomes" id="UP000824189"/>
    </source>
</evidence>
<protein>
    <submittedName>
        <fullName evidence="3">AAA family ATPase</fullName>
    </submittedName>
</protein>
<feature type="coiled-coil region" evidence="1">
    <location>
        <begin position="212"/>
        <end position="284"/>
    </location>
</feature>
<organism evidence="3 4">
    <name type="scientific">Candidatus Corynebacterium gallistercoris</name>
    <dbReference type="NCBI Taxonomy" id="2838530"/>
    <lineage>
        <taxon>Bacteria</taxon>
        <taxon>Bacillati</taxon>
        <taxon>Actinomycetota</taxon>
        <taxon>Actinomycetes</taxon>
        <taxon>Mycobacteriales</taxon>
        <taxon>Corynebacteriaceae</taxon>
        <taxon>Corynebacterium</taxon>
    </lineage>
</organism>
<dbReference type="PANTHER" id="PTHR41259">
    <property type="entry name" value="DOUBLE-STRAND BREAK REPAIR RAD50 ATPASE, PUTATIVE-RELATED"/>
    <property type="match status" value="1"/>
</dbReference>
<evidence type="ECO:0000313" key="3">
    <source>
        <dbReference type="EMBL" id="HIW95146.1"/>
    </source>
</evidence>
<evidence type="ECO:0000259" key="2">
    <source>
        <dbReference type="Pfam" id="PF13514"/>
    </source>
</evidence>
<keyword evidence="1" id="KW-0175">Coiled coil</keyword>
<dbReference type="InterPro" id="IPR038734">
    <property type="entry name" value="YhaN_AAA"/>
</dbReference>
<feature type="coiled-coil region" evidence="1">
    <location>
        <begin position="664"/>
        <end position="786"/>
    </location>
</feature>
<feature type="domain" description="YhaN AAA" evidence="2">
    <location>
        <begin position="12"/>
        <end position="67"/>
    </location>
</feature>
<reference evidence="3" key="2">
    <citation type="submission" date="2021-04" db="EMBL/GenBank/DDBJ databases">
        <authorList>
            <person name="Gilroy R."/>
        </authorList>
    </citation>
    <scope>NUCLEOTIDE SEQUENCE</scope>
    <source>
        <strain evidence="3">4376</strain>
    </source>
</reference>
<feature type="coiled-coil region" evidence="1">
    <location>
        <begin position="547"/>
        <end position="574"/>
    </location>
</feature>
<dbReference type="Gene3D" id="3.40.50.300">
    <property type="entry name" value="P-loop containing nucleotide triphosphate hydrolases"/>
    <property type="match status" value="2"/>
</dbReference>